<comment type="caution">
    <text evidence="1">The sequence shown here is derived from an EMBL/GenBank/DDBJ whole genome shotgun (WGS) entry which is preliminary data.</text>
</comment>
<accession>A0AAD9I6T5</accession>
<sequence length="99" mass="10922">MFTQIGSLEYSVITSDELESLNVPSDVKKVPAPPSRPEYNHACHDVPVSAMIAPPQPARPFAPWPAQVPPRRVWARGPRLSIASEMLCLSFRTVVVVVM</sequence>
<gene>
    <name evidence="1" type="ORF">P8C59_006604</name>
</gene>
<proteinExistence type="predicted"/>
<dbReference type="Proteomes" id="UP001217918">
    <property type="component" value="Unassembled WGS sequence"/>
</dbReference>
<protein>
    <submittedName>
        <fullName evidence="1">Uncharacterized protein</fullName>
    </submittedName>
</protein>
<organism evidence="1 2">
    <name type="scientific">Phyllachora maydis</name>
    <dbReference type="NCBI Taxonomy" id="1825666"/>
    <lineage>
        <taxon>Eukaryota</taxon>
        <taxon>Fungi</taxon>
        <taxon>Dikarya</taxon>
        <taxon>Ascomycota</taxon>
        <taxon>Pezizomycotina</taxon>
        <taxon>Sordariomycetes</taxon>
        <taxon>Sordariomycetidae</taxon>
        <taxon>Phyllachorales</taxon>
        <taxon>Phyllachoraceae</taxon>
        <taxon>Phyllachora</taxon>
    </lineage>
</organism>
<dbReference type="AlphaFoldDB" id="A0AAD9I6T5"/>
<evidence type="ECO:0000313" key="2">
    <source>
        <dbReference type="Proteomes" id="UP001217918"/>
    </source>
</evidence>
<reference evidence="1" key="1">
    <citation type="journal article" date="2023" name="Mol. Plant Microbe Interact.">
        <title>Elucidating the Obligate Nature and Biological Capacity of an Invasive Fungal Corn Pathogen.</title>
        <authorList>
            <person name="MacCready J.S."/>
            <person name="Roggenkamp E.M."/>
            <person name="Gdanetz K."/>
            <person name="Chilvers M.I."/>
        </authorList>
    </citation>
    <scope>NUCLEOTIDE SEQUENCE</scope>
    <source>
        <strain evidence="1">PM02</strain>
    </source>
</reference>
<name>A0AAD9I6T5_9PEZI</name>
<dbReference type="EMBL" id="JAQQPM010000006">
    <property type="protein sequence ID" value="KAK2072233.1"/>
    <property type="molecule type" value="Genomic_DNA"/>
</dbReference>
<keyword evidence="2" id="KW-1185">Reference proteome</keyword>
<evidence type="ECO:0000313" key="1">
    <source>
        <dbReference type="EMBL" id="KAK2072233.1"/>
    </source>
</evidence>